<dbReference type="Proteomes" id="UP000315353">
    <property type="component" value="Unassembled WGS sequence"/>
</dbReference>
<organism evidence="2 4">
    <name type="scientific">Corynebacterium flavescens</name>
    <dbReference type="NCBI Taxonomy" id="28028"/>
    <lineage>
        <taxon>Bacteria</taxon>
        <taxon>Bacillati</taxon>
        <taxon>Actinomycetota</taxon>
        <taxon>Actinomycetes</taxon>
        <taxon>Mycobacteriales</taxon>
        <taxon>Corynebacteriaceae</taxon>
        <taxon>Corynebacterium</taxon>
    </lineage>
</organism>
<keyword evidence="4" id="KW-1185">Reference proteome</keyword>
<keyword evidence="1" id="KW-1133">Transmembrane helix</keyword>
<dbReference type="GeneID" id="82879328"/>
<gene>
    <name evidence="3" type="ORF">CFL01nite_18450</name>
    <name evidence="2" type="ORF">CFLV_01145</name>
</gene>
<proteinExistence type="predicted"/>
<protein>
    <recommendedName>
        <fullName evidence="6">DUF3311 domain-containing protein</fullName>
    </recommendedName>
</protein>
<accession>A0A1L7CJA4</accession>
<reference evidence="3 5" key="2">
    <citation type="submission" date="2019-06" db="EMBL/GenBank/DDBJ databases">
        <title>Whole genome shotgun sequence of Corynebacterium flavescens NBRC 14136.</title>
        <authorList>
            <person name="Hosoyama A."/>
            <person name="Uohara A."/>
            <person name="Ohji S."/>
            <person name="Ichikawa N."/>
        </authorList>
    </citation>
    <scope>NUCLEOTIDE SEQUENCE [LARGE SCALE GENOMIC DNA]</scope>
    <source>
        <strain evidence="3 5">NBRC 14136</strain>
    </source>
</reference>
<dbReference type="OrthoDB" id="4314184at2"/>
<dbReference type="Proteomes" id="UP000185479">
    <property type="component" value="Chromosome"/>
</dbReference>
<dbReference type="EMBL" id="BJNB01000031">
    <property type="protein sequence ID" value="GEB98350.1"/>
    <property type="molecule type" value="Genomic_DNA"/>
</dbReference>
<reference evidence="2 4" key="1">
    <citation type="submission" date="2014-08" db="EMBL/GenBank/DDBJ databases">
        <title>Complete genome sequence of Corynebacterium flavescens OJ8(T)(=DSM 20296(T)), isolated from cheese.</title>
        <authorList>
            <person name="Ruckert C."/>
            <person name="Albersmeier A."/>
            <person name="Winkler A."/>
            <person name="Kalinowski J."/>
        </authorList>
    </citation>
    <scope>NUCLEOTIDE SEQUENCE [LARGE SCALE GENOMIC DNA]</scope>
    <source>
        <strain evidence="2 4">OJ8</strain>
    </source>
</reference>
<evidence type="ECO:0008006" key="6">
    <source>
        <dbReference type="Google" id="ProtNLM"/>
    </source>
</evidence>
<keyword evidence="1" id="KW-0812">Transmembrane</keyword>
<name>A0A1L7CJA4_CORFL</name>
<dbReference type="AlphaFoldDB" id="A0A1L7CJA4"/>
<evidence type="ECO:0000313" key="4">
    <source>
        <dbReference type="Proteomes" id="UP000185479"/>
    </source>
</evidence>
<feature type="transmembrane region" description="Helical" evidence="1">
    <location>
        <begin position="32"/>
        <end position="58"/>
    </location>
</feature>
<keyword evidence="1" id="KW-0472">Membrane</keyword>
<evidence type="ECO:0000313" key="3">
    <source>
        <dbReference type="EMBL" id="GEB98350.1"/>
    </source>
</evidence>
<evidence type="ECO:0000256" key="1">
    <source>
        <dbReference type="SAM" id="Phobius"/>
    </source>
</evidence>
<feature type="transmembrane region" description="Helical" evidence="1">
    <location>
        <begin position="9"/>
        <end position="26"/>
    </location>
</feature>
<evidence type="ECO:0000313" key="5">
    <source>
        <dbReference type="Proteomes" id="UP000315353"/>
    </source>
</evidence>
<dbReference type="EMBL" id="CP009246">
    <property type="protein sequence ID" value="APT85941.1"/>
    <property type="molecule type" value="Genomic_DNA"/>
</dbReference>
<dbReference type="KEGG" id="cfc:CFLV_01145"/>
<dbReference type="RefSeq" id="WP_075728942.1">
    <property type="nucleotide sequence ID" value="NZ_BJNB01000031.1"/>
</dbReference>
<sequence length="76" mass="8380">MTHLTRQHLVLLVPVLALVLTPLIPMNSNGTLFLGFPVIIMWVVVWSIATTLILSWLYRNEAELGDAPGAKEEAIA</sequence>
<evidence type="ECO:0000313" key="2">
    <source>
        <dbReference type="EMBL" id="APT85941.1"/>
    </source>
</evidence>